<evidence type="ECO:0000313" key="2">
    <source>
        <dbReference type="Proteomes" id="UP000204644"/>
    </source>
</evidence>
<organism evidence="1 2">
    <name type="scientific">Agrotis segetum nuclear polyhedrosis virus</name>
    <name type="common">AsNPV</name>
    <dbReference type="NCBI Taxonomy" id="1962501"/>
    <lineage>
        <taxon>Viruses</taxon>
        <taxon>Viruses incertae sedis</taxon>
        <taxon>Naldaviricetes</taxon>
        <taxon>Lefavirales</taxon>
        <taxon>Baculoviridae</taxon>
        <taxon>Alphabaculovirus</taxon>
        <taxon>Alphabaculovirus agsegetum</taxon>
    </lineage>
</organism>
<protein>
    <submittedName>
        <fullName evidence="1">ORF-133</fullName>
    </submittedName>
</protein>
<reference evidence="1 2" key="2">
    <citation type="journal article" date="2006" name="J. Gen. Virol.">
        <title>Genome sequence of an enhancin gene-rich nucleopolyhedrovirus (NPV) from Agrotis segetum: collinearity with Spodoptera exigua multiple NPV.</title>
        <authorList>
            <person name="Jakubowska A.K."/>
            <person name="Peters S.A."/>
            <person name="Ziemnicka J."/>
            <person name="Vlak J.M."/>
            <person name="van Oers M.M."/>
        </authorList>
    </citation>
    <scope>NUCLEOTIDE SEQUENCE [LARGE SCALE GENOMIC DNA]</scope>
</reference>
<evidence type="ECO:0000313" key="1">
    <source>
        <dbReference type="EMBL" id="AAZ38299.1"/>
    </source>
</evidence>
<keyword evidence="2" id="KW-1185">Reference proteome</keyword>
<organismHost>
    <name type="scientific">Lepidoptera</name>
    <name type="common">moths &amp; butterflies</name>
    <dbReference type="NCBI Taxonomy" id="7088"/>
</organismHost>
<sequence length="94" mass="11498">MFAFKCPETGEFVSVYFDLKKYYFDYAEIKRLLPHNRLKSSRHRRLLDKLKEEKFLSINKTLKLLKLHHDTHKMQRFIIKQVLPVLLDYKKSLK</sequence>
<name>Q287D9_NPVAS</name>
<dbReference type="RefSeq" id="YP_529803.1">
    <property type="nucleotide sequence ID" value="NC_007921.1"/>
</dbReference>
<dbReference type="GeneID" id="3974409"/>
<dbReference type="Proteomes" id="UP000204644">
    <property type="component" value="Segment"/>
</dbReference>
<dbReference type="OrthoDB" id="28988at10239"/>
<dbReference type="KEGG" id="vg:3974409"/>
<reference evidence="2" key="1">
    <citation type="journal article" date="2005" name="J. Invertebr. Pathol.">
        <title>Molecular characterization of Agrotis segetum nucleopolyhedrovirus from Poland.</title>
        <authorList>
            <person name="Jakubowska A."/>
            <person name="van Oers M.M."/>
            <person name="Ziemnicka J."/>
            <person name="Lipa J.J."/>
            <person name="Vlak J.M."/>
        </authorList>
    </citation>
    <scope>NUCLEOTIDE SEQUENCE [LARGE SCALE GENOMIC DNA]</scope>
</reference>
<proteinExistence type="predicted"/>
<accession>Q287D9</accession>
<dbReference type="EMBL" id="DQ123841">
    <property type="protein sequence ID" value="AAZ38299.1"/>
    <property type="molecule type" value="Genomic_DNA"/>
</dbReference>